<name>A0A4R6ZAQ8_9GAMM</name>
<feature type="binding site" evidence="2">
    <location>
        <position position="185"/>
    </location>
    <ligand>
        <name>biotin</name>
        <dbReference type="ChEBI" id="CHEBI:57586"/>
    </ligand>
</feature>
<keyword evidence="2" id="KW-0238">DNA-binding</keyword>
<dbReference type="GO" id="GO:0005737">
    <property type="term" value="C:cytoplasm"/>
    <property type="evidence" value="ECO:0007669"/>
    <property type="project" value="TreeGrafter"/>
</dbReference>
<dbReference type="SUPFAM" id="SSF55681">
    <property type="entry name" value="Class II aaRS and biotin synthetases"/>
    <property type="match status" value="1"/>
</dbReference>
<keyword evidence="5" id="KW-1185">Reference proteome</keyword>
<dbReference type="OrthoDB" id="9807064at2"/>
<dbReference type="Pfam" id="PF08279">
    <property type="entry name" value="HTH_11"/>
    <property type="match status" value="1"/>
</dbReference>
<dbReference type="EC" id="6.3.4.15" evidence="2"/>
<dbReference type="NCBIfam" id="TIGR00121">
    <property type="entry name" value="birA_ligase"/>
    <property type="match status" value="1"/>
</dbReference>
<dbReference type="HAMAP" id="MF_00978">
    <property type="entry name" value="Bifunct_BirA"/>
    <property type="match status" value="1"/>
</dbReference>
<dbReference type="CDD" id="cd16442">
    <property type="entry name" value="BPL"/>
    <property type="match status" value="1"/>
</dbReference>
<dbReference type="InterPro" id="IPR011991">
    <property type="entry name" value="ArsR-like_HTH"/>
</dbReference>
<proteinExistence type="inferred from homology"/>
<dbReference type="Gene3D" id="3.30.930.10">
    <property type="entry name" value="Bira Bifunctional Protein, Domain 2"/>
    <property type="match status" value="1"/>
</dbReference>
<evidence type="ECO:0000256" key="2">
    <source>
        <dbReference type="HAMAP-Rule" id="MF_00978"/>
    </source>
</evidence>
<dbReference type="AlphaFoldDB" id="A0A4R6ZAQ8"/>
<dbReference type="PROSITE" id="PS00519">
    <property type="entry name" value="HTH_ASNC_1"/>
    <property type="match status" value="1"/>
</dbReference>
<dbReference type="InterPro" id="IPR013196">
    <property type="entry name" value="HTH_11"/>
</dbReference>
<dbReference type="GO" id="GO:0006355">
    <property type="term" value="P:regulation of DNA-templated transcription"/>
    <property type="evidence" value="ECO:0007669"/>
    <property type="project" value="UniProtKB-UniRule"/>
</dbReference>
<feature type="DNA-binding region" description="H-T-H motif" evidence="2">
    <location>
        <begin position="18"/>
        <end position="37"/>
    </location>
</feature>
<feature type="binding site" evidence="2">
    <location>
        <begin position="118"/>
        <end position="120"/>
    </location>
    <ligand>
        <name>biotin</name>
        <dbReference type="ChEBI" id="CHEBI:57586"/>
    </ligand>
</feature>
<dbReference type="InterPro" id="IPR030855">
    <property type="entry name" value="Bifunct_BirA"/>
</dbReference>
<keyword evidence="2" id="KW-0678">Repressor</keyword>
<dbReference type="PANTHER" id="PTHR12835">
    <property type="entry name" value="BIOTIN PROTEIN LIGASE"/>
    <property type="match status" value="1"/>
</dbReference>
<feature type="binding site" evidence="2">
    <location>
        <position position="114"/>
    </location>
    <ligand>
        <name>biotin</name>
        <dbReference type="ChEBI" id="CHEBI:57586"/>
    </ligand>
</feature>
<sequence length="322" mass="33406">MQARDLVGALADGQAWSGSELARRFGVTRAAVWKRLDELRDAGLPIAAEAGRGYRLALPLELLDPARIGALLPAALAARLGGIEVHWEIDSTSSELMRSAAGRGDLSVCLAEQQTAGRGRRGRAWKSPPLCNVYLSVLKRFGQGMGNLSGLSLAVGVAVVRALESCGAAGLGLKWPNDVLAPAGKLAGILVELGGEFLGPCHAVIGIGVNLYLPAAVRAAIDQPAADLAGLCTPLPTRNAVVAALLRELAEVLDQFAQSGFAPLREAFEQRDLLRGCALTLSDAHGSQAGEGAGVDARGALLLRQGDTIAAFDSAEVTVRKA</sequence>
<accession>A0A4R6ZAQ8</accession>
<keyword evidence="2" id="KW-0092">Biotin</keyword>
<dbReference type="PROSITE" id="PS51733">
    <property type="entry name" value="BPL_LPL_CATALYTIC"/>
    <property type="match status" value="1"/>
</dbReference>
<evidence type="ECO:0000256" key="1">
    <source>
        <dbReference type="ARBA" id="ARBA00022598"/>
    </source>
</evidence>
<dbReference type="Gene3D" id="2.30.30.100">
    <property type="match status" value="1"/>
</dbReference>
<dbReference type="GO" id="GO:0003677">
    <property type="term" value="F:DNA binding"/>
    <property type="evidence" value="ECO:0007669"/>
    <property type="project" value="UniProtKB-UniRule"/>
</dbReference>
<protein>
    <recommendedName>
        <fullName evidence="2">Bifunctional ligase/repressor BirA</fullName>
    </recommendedName>
    <alternativeName>
        <fullName evidence="2">Biotin operon repressor</fullName>
    </alternativeName>
    <alternativeName>
        <fullName evidence="2">Biotin--[acetyl-CoA-carboxylase] ligase</fullName>
        <ecNumber evidence="2">6.3.4.15</ecNumber>
    </alternativeName>
    <alternativeName>
        <fullName evidence="2">Biotin--protein ligase</fullName>
    </alternativeName>
    <alternativeName>
        <fullName evidence="2">Biotin-[acetyl-CoA carboxylase] synthetase</fullName>
    </alternativeName>
</protein>
<dbReference type="InterPro" id="IPR004143">
    <property type="entry name" value="BPL_LPL_catalytic"/>
</dbReference>
<organism evidence="4 5">
    <name type="scientific">Tahibacter aquaticus</name>
    <dbReference type="NCBI Taxonomy" id="520092"/>
    <lineage>
        <taxon>Bacteria</taxon>
        <taxon>Pseudomonadati</taxon>
        <taxon>Pseudomonadota</taxon>
        <taxon>Gammaproteobacteria</taxon>
        <taxon>Lysobacterales</taxon>
        <taxon>Rhodanobacteraceae</taxon>
        <taxon>Tahibacter</taxon>
    </lineage>
</organism>
<keyword evidence="1 2" id="KW-0436">Ligase</keyword>
<dbReference type="InterPro" id="IPR036390">
    <property type="entry name" value="WH_DNA-bd_sf"/>
</dbReference>
<dbReference type="InterPro" id="IPR019885">
    <property type="entry name" value="Tscrpt_reg_HTH_AsnC-type_CS"/>
</dbReference>
<gene>
    <name evidence="2" type="primary">birA</name>
    <name evidence="4" type="ORF">DFR29_101413</name>
</gene>
<dbReference type="InterPro" id="IPR045864">
    <property type="entry name" value="aa-tRNA-synth_II/BPL/LPL"/>
</dbReference>
<comment type="caution">
    <text evidence="2">Lacks conserved residue(s) required for the propagation of feature annotation.</text>
</comment>
<keyword evidence="2" id="KW-0805">Transcription regulation</keyword>
<feature type="domain" description="BPL/LPL catalytic" evidence="3">
    <location>
        <begin position="78"/>
        <end position="257"/>
    </location>
</feature>
<evidence type="ECO:0000313" key="5">
    <source>
        <dbReference type="Proteomes" id="UP000295293"/>
    </source>
</evidence>
<reference evidence="4 5" key="1">
    <citation type="submission" date="2019-03" db="EMBL/GenBank/DDBJ databases">
        <title>Genomic Encyclopedia of Type Strains, Phase IV (KMG-IV): sequencing the most valuable type-strain genomes for metagenomic binning, comparative biology and taxonomic classification.</title>
        <authorList>
            <person name="Goeker M."/>
        </authorList>
    </citation>
    <scope>NUCLEOTIDE SEQUENCE [LARGE SCALE GENOMIC DNA]</scope>
    <source>
        <strain evidence="4 5">DSM 21667</strain>
    </source>
</reference>
<dbReference type="CDD" id="cd00090">
    <property type="entry name" value="HTH_ARSR"/>
    <property type="match status" value="1"/>
</dbReference>
<dbReference type="InterPro" id="IPR004408">
    <property type="entry name" value="Biotin_CoA_COase_ligase"/>
</dbReference>
<comment type="catalytic activity">
    <reaction evidence="2">
        <text>biotin + L-lysyl-[protein] + ATP = N(6)-biotinyl-L-lysyl-[protein] + AMP + diphosphate + H(+)</text>
        <dbReference type="Rhea" id="RHEA:11756"/>
        <dbReference type="Rhea" id="RHEA-COMP:9752"/>
        <dbReference type="Rhea" id="RHEA-COMP:10505"/>
        <dbReference type="ChEBI" id="CHEBI:15378"/>
        <dbReference type="ChEBI" id="CHEBI:29969"/>
        <dbReference type="ChEBI" id="CHEBI:30616"/>
        <dbReference type="ChEBI" id="CHEBI:33019"/>
        <dbReference type="ChEBI" id="CHEBI:57586"/>
        <dbReference type="ChEBI" id="CHEBI:83144"/>
        <dbReference type="ChEBI" id="CHEBI:456215"/>
        <dbReference type="EC" id="6.3.4.15"/>
    </reaction>
</comment>
<evidence type="ECO:0000259" key="3">
    <source>
        <dbReference type="PROSITE" id="PS51733"/>
    </source>
</evidence>
<dbReference type="Pfam" id="PF03099">
    <property type="entry name" value="BPL_LplA_LipB"/>
    <property type="match status" value="1"/>
</dbReference>
<keyword evidence="2" id="KW-0804">Transcription</keyword>
<dbReference type="GO" id="GO:0004077">
    <property type="term" value="F:biotin--[biotin carboxyl-carrier protein] ligase activity"/>
    <property type="evidence" value="ECO:0007669"/>
    <property type="project" value="UniProtKB-UniRule"/>
</dbReference>
<dbReference type="SUPFAM" id="SSF46785">
    <property type="entry name" value="Winged helix' DNA-binding domain"/>
    <property type="match status" value="1"/>
</dbReference>
<comment type="caution">
    <text evidence="4">The sequence shown here is derived from an EMBL/GenBank/DDBJ whole genome shotgun (WGS) entry which is preliminary data.</text>
</comment>
<keyword evidence="2" id="KW-0067">ATP-binding</keyword>
<comment type="similarity">
    <text evidence="2">Belongs to the biotin--protein ligase family.</text>
</comment>
<comment type="function">
    <text evidence="2">Acts both as a biotin--[acetyl-CoA-carboxylase] ligase and a biotin-operon repressor. In the presence of ATP, BirA activates biotin to form the BirA-biotinyl-5'-adenylate (BirA-bio-5'-AMP or holoBirA) complex. HoloBirA can either transfer the biotinyl moiety to the biotin carboxyl carrier protein (BCCP) subunit of acetyl-CoA carboxylase, or bind to the biotin operator site and inhibit transcription of the operon.</text>
</comment>
<dbReference type="GO" id="GO:0005524">
    <property type="term" value="F:ATP binding"/>
    <property type="evidence" value="ECO:0007669"/>
    <property type="project" value="UniProtKB-UniRule"/>
</dbReference>
<dbReference type="EMBL" id="SNZH01000001">
    <property type="protein sequence ID" value="TDR48789.1"/>
    <property type="molecule type" value="Genomic_DNA"/>
</dbReference>
<evidence type="ECO:0000313" key="4">
    <source>
        <dbReference type="EMBL" id="TDR48789.1"/>
    </source>
</evidence>
<dbReference type="InterPro" id="IPR036388">
    <property type="entry name" value="WH-like_DNA-bd_sf"/>
</dbReference>
<dbReference type="Proteomes" id="UP000295293">
    <property type="component" value="Unassembled WGS sequence"/>
</dbReference>
<keyword evidence="2" id="KW-0547">Nucleotide-binding</keyword>
<dbReference type="PANTHER" id="PTHR12835:SF5">
    <property type="entry name" value="BIOTIN--PROTEIN LIGASE"/>
    <property type="match status" value="1"/>
</dbReference>
<dbReference type="Gene3D" id="1.10.10.10">
    <property type="entry name" value="Winged helix-like DNA-binding domain superfamily/Winged helix DNA-binding domain"/>
    <property type="match status" value="1"/>
</dbReference>
<dbReference type="RefSeq" id="WP_133816896.1">
    <property type="nucleotide sequence ID" value="NZ_SNZH01000001.1"/>
</dbReference>